<dbReference type="PANTHER" id="PTHR32026">
    <property type="entry name" value="METHYLTRANSFERASE-LIKE PROTEIN 24"/>
    <property type="match status" value="1"/>
</dbReference>
<keyword evidence="3" id="KW-1185">Reference proteome</keyword>
<dbReference type="InterPro" id="IPR025714">
    <property type="entry name" value="Methyltranfer_dom"/>
</dbReference>
<name>A0ABR3JZ55_9AGAR</name>
<dbReference type="SUPFAM" id="SSF53335">
    <property type="entry name" value="S-adenosyl-L-methionine-dependent methyltransferases"/>
    <property type="match status" value="1"/>
</dbReference>
<evidence type="ECO:0000259" key="1">
    <source>
        <dbReference type="Pfam" id="PF13383"/>
    </source>
</evidence>
<protein>
    <recommendedName>
        <fullName evidence="1">Methyltransferase domain-containing protein</fullName>
    </recommendedName>
</protein>
<dbReference type="Proteomes" id="UP001556367">
    <property type="component" value="Unassembled WGS sequence"/>
</dbReference>
<gene>
    <name evidence="2" type="ORF">HGRIS_006172</name>
</gene>
<dbReference type="InterPro" id="IPR026913">
    <property type="entry name" value="METTL24"/>
</dbReference>
<dbReference type="EMBL" id="JASNQZ010000001">
    <property type="protein sequence ID" value="KAL0961204.1"/>
    <property type="molecule type" value="Genomic_DNA"/>
</dbReference>
<evidence type="ECO:0000313" key="2">
    <source>
        <dbReference type="EMBL" id="KAL0961204.1"/>
    </source>
</evidence>
<evidence type="ECO:0000313" key="3">
    <source>
        <dbReference type="Proteomes" id="UP001556367"/>
    </source>
</evidence>
<dbReference type="PANTHER" id="PTHR32026:SF10">
    <property type="entry name" value="METHYLTRANSFERASE-LIKE PROTEIN 24-RELATED"/>
    <property type="match status" value="1"/>
</dbReference>
<dbReference type="InterPro" id="IPR029063">
    <property type="entry name" value="SAM-dependent_MTases_sf"/>
</dbReference>
<dbReference type="Pfam" id="PF13383">
    <property type="entry name" value="Methyltransf_22"/>
    <property type="match status" value="1"/>
</dbReference>
<accession>A0ABR3JZ55</accession>
<sequence>MPAIWQRHPRFVCLTIVVVCALFFTLNSSFSEISSLVVLDDPGLPDRLARSGRIYDKVLRDRKQLIKKFGPTPSDIDLFPPNQSPWPAYTVWDFFPAAYNCPHELVRTGALGDGGKWVCGLSRVVHKRDCVVYSVGINTESSFEAEVLTSTKYCKVWGFDYSVKGFGRQISLSQSNRVFFKPYLLGKDDKHGPTDNPKAYTLRSVMEENGHSYIDILKVDIEGWEFDALTAFIQPYLDSDTPLPFGQLQLEIHLWKDSKHSFARFLEWWEMLEAAGLRPFMTEPNMVYVNYNKGLSSELAECSFLNIKGENIFTHDPRPLGAS</sequence>
<reference evidence="3" key="1">
    <citation type="submission" date="2024-06" db="EMBL/GenBank/DDBJ databases">
        <title>Multi-omics analyses provide insights into the biosynthesis of the anticancer antibiotic pleurotin in Hohenbuehelia grisea.</title>
        <authorList>
            <person name="Weaver J.A."/>
            <person name="Alberti F."/>
        </authorList>
    </citation>
    <scope>NUCLEOTIDE SEQUENCE [LARGE SCALE GENOMIC DNA]</scope>
    <source>
        <strain evidence="3">T-177</strain>
    </source>
</reference>
<comment type="caution">
    <text evidence="2">The sequence shown here is derived from an EMBL/GenBank/DDBJ whole genome shotgun (WGS) entry which is preliminary data.</text>
</comment>
<organism evidence="2 3">
    <name type="scientific">Hohenbuehelia grisea</name>
    <dbReference type="NCBI Taxonomy" id="104357"/>
    <lineage>
        <taxon>Eukaryota</taxon>
        <taxon>Fungi</taxon>
        <taxon>Dikarya</taxon>
        <taxon>Basidiomycota</taxon>
        <taxon>Agaricomycotina</taxon>
        <taxon>Agaricomycetes</taxon>
        <taxon>Agaricomycetidae</taxon>
        <taxon>Agaricales</taxon>
        <taxon>Pleurotineae</taxon>
        <taxon>Pleurotaceae</taxon>
        <taxon>Hohenbuehelia</taxon>
    </lineage>
</organism>
<proteinExistence type="predicted"/>
<feature type="domain" description="Methyltransferase" evidence="1">
    <location>
        <begin position="95"/>
        <end position="287"/>
    </location>
</feature>